<dbReference type="Proteomes" id="UP000472267">
    <property type="component" value="Unassembled WGS sequence"/>
</dbReference>
<evidence type="ECO:0000313" key="1">
    <source>
        <dbReference type="Ensembl" id="ENSSFAP00005039353.1"/>
    </source>
</evidence>
<dbReference type="AlphaFoldDB" id="A0A672ICC4"/>
<keyword evidence="2" id="KW-1185">Reference proteome</keyword>
<dbReference type="InParanoid" id="A0A672ICC4"/>
<organism evidence="1 2">
    <name type="scientific">Salarias fasciatus</name>
    <name type="common">Jewelled blenny</name>
    <name type="synonym">Blennius fasciatus</name>
    <dbReference type="NCBI Taxonomy" id="181472"/>
    <lineage>
        <taxon>Eukaryota</taxon>
        <taxon>Metazoa</taxon>
        <taxon>Chordata</taxon>
        <taxon>Craniata</taxon>
        <taxon>Vertebrata</taxon>
        <taxon>Euteleostomi</taxon>
        <taxon>Actinopterygii</taxon>
        <taxon>Neopterygii</taxon>
        <taxon>Teleostei</taxon>
        <taxon>Neoteleostei</taxon>
        <taxon>Acanthomorphata</taxon>
        <taxon>Ovalentaria</taxon>
        <taxon>Blenniimorphae</taxon>
        <taxon>Blenniiformes</taxon>
        <taxon>Blennioidei</taxon>
        <taxon>Blenniidae</taxon>
        <taxon>Salariinae</taxon>
        <taxon>Salarias</taxon>
    </lineage>
</organism>
<accession>A0A672ICC4</accession>
<protein>
    <submittedName>
        <fullName evidence="1">Uncharacterized protein</fullName>
    </submittedName>
</protein>
<evidence type="ECO:0000313" key="2">
    <source>
        <dbReference type="Proteomes" id="UP000472267"/>
    </source>
</evidence>
<dbReference type="Ensembl" id="ENSSFAT00005040810.1">
    <property type="protein sequence ID" value="ENSSFAP00005039353.1"/>
    <property type="gene ID" value="ENSSFAG00005019699.1"/>
</dbReference>
<proteinExistence type="predicted"/>
<sequence>MVQFFKDGDFLIDPLQRPFRLRGALRNCSGSSRRRLTWETCLPHQPLLGQHLHSSVLSVIMSLSCGLMRTAAIITSTKLQSRCVVTLLSQLNYQETFSYVRFHVESHLLM</sequence>
<reference evidence="1" key="2">
    <citation type="submission" date="2025-09" db="UniProtKB">
        <authorList>
            <consortium name="Ensembl"/>
        </authorList>
    </citation>
    <scope>IDENTIFICATION</scope>
</reference>
<reference evidence="1" key="1">
    <citation type="submission" date="2025-08" db="UniProtKB">
        <authorList>
            <consortium name="Ensembl"/>
        </authorList>
    </citation>
    <scope>IDENTIFICATION</scope>
</reference>
<name>A0A672ICC4_SALFA</name>